<evidence type="ECO:0000256" key="1">
    <source>
        <dbReference type="SAM" id="MobiDB-lite"/>
    </source>
</evidence>
<comment type="caution">
    <text evidence="2">The sequence shown here is derived from an EMBL/GenBank/DDBJ whole genome shotgun (WGS) entry which is preliminary data.</text>
</comment>
<sequence length="462" mass="51700">PPSGQRGQNFYRLSAEEKIVVLDGNGRLSKGGGLLFNVLHPAILDLPDLVPRMIIHAANRTAASTPPSFVEELRLGIDIAHWAYASHLEEHLGRLLSQCLTQRQLKALHSSETTVEQQVKRIAGCRPLVAALSETRLLTKKNAPWYEAEEQTIIFFHILERYRLYENAVAIVHAAAAQMSLLDGKISGLLLPGQPLTALEKADIEFVRSLDRKSEKTFVTVITRAVAEAAQTYPLPPLLWSPWLLCSHKKPTLANPLPNYLSNYREVLKNIVLLACGSSAMHYSVRKTSTTSTMVYPAGDDTHAWGFLGCEACSRLFPFLTPVRVSDMSRVWHRLVQEPLRTDRTLSDLKIDSTLNIFKNRSARCLFGQKVVRLLETDADWHRAVYLAGVQEEGPLAFTEPEDTSFLLPRSNMVIETSGLSSGSSRRFFEAARGRPEASKDFFRKQHREQGSGTSRNDSESR</sequence>
<name>A0A9P6E074_9AGAR</name>
<evidence type="ECO:0000313" key="3">
    <source>
        <dbReference type="Proteomes" id="UP000807306"/>
    </source>
</evidence>
<feature type="compositionally biased region" description="Basic and acidic residues" evidence="1">
    <location>
        <begin position="428"/>
        <end position="450"/>
    </location>
</feature>
<feature type="region of interest" description="Disordered" evidence="1">
    <location>
        <begin position="428"/>
        <end position="462"/>
    </location>
</feature>
<organism evidence="2 3">
    <name type="scientific">Crepidotus variabilis</name>
    <dbReference type="NCBI Taxonomy" id="179855"/>
    <lineage>
        <taxon>Eukaryota</taxon>
        <taxon>Fungi</taxon>
        <taxon>Dikarya</taxon>
        <taxon>Basidiomycota</taxon>
        <taxon>Agaricomycotina</taxon>
        <taxon>Agaricomycetes</taxon>
        <taxon>Agaricomycetidae</taxon>
        <taxon>Agaricales</taxon>
        <taxon>Agaricineae</taxon>
        <taxon>Crepidotaceae</taxon>
        <taxon>Crepidotus</taxon>
    </lineage>
</organism>
<keyword evidence="3" id="KW-1185">Reference proteome</keyword>
<reference evidence="2" key="1">
    <citation type="submission" date="2020-11" db="EMBL/GenBank/DDBJ databases">
        <authorList>
            <consortium name="DOE Joint Genome Institute"/>
            <person name="Ahrendt S."/>
            <person name="Riley R."/>
            <person name="Andreopoulos W."/>
            <person name="Labutti K."/>
            <person name="Pangilinan J."/>
            <person name="Ruiz-Duenas F.J."/>
            <person name="Barrasa J.M."/>
            <person name="Sanchez-Garcia M."/>
            <person name="Camarero S."/>
            <person name="Miyauchi S."/>
            <person name="Serrano A."/>
            <person name="Linde D."/>
            <person name="Babiker R."/>
            <person name="Drula E."/>
            <person name="Ayuso-Fernandez I."/>
            <person name="Pacheco R."/>
            <person name="Padilla G."/>
            <person name="Ferreira P."/>
            <person name="Barriuso J."/>
            <person name="Kellner H."/>
            <person name="Castanera R."/>
            <person name="Alfaro M."/>
            <person name="Ramirez L."/>
            <person name="Pisabarro A.G."/>
            <person name="Kuo A."/>
            <person name="Tritt A."/>
            <person name="Lipzen A."/>
            <person name="He G."/>
            <person name="Yan M."/>
            <person name="Ng V."/>
            <person name="Cullen D."/>
            <person name="Martin F."/>
            <person name="Rosso M.-N."/>
            <person name="Henrissat B."/>
            <person name="Hibbett D."/>
            <person name="Martinez A.T."/>
            <person name="Grigoriev I.V."/>
        </authorList>
    </citation>
    <scope>NUCLEOTIDE SEQUENCE</scope>
    <source>
        <strain evidence="2">CBS 506.95</strain>
    </source>
</reference>
<dbReference type="Proteomes" id="UP000807306">
    <property type="component" value="Unassembled WGS sequence"/>
</dbReference>
<feature type="non-terminal residue" evidence="2">
    <location>
        <position position="1"/>
    </location>
</feature>
<gene>
    <name evidence="2" type="ORF">CPB83DRAFT_841349</name>
</gene>
<evidence type="ECO:0000313" key="2">
    <source>
        <dbReference type="EMBL" id="KAF9521331.1"/>
    </source>
</evidence>
<dbReference type="EMBL" id="MU158125">
    <property type="protein sequence ID" value="KAF9521331.1"/>
    <property type="molecule type" value="Genomic_DNA"/>
</dbReference>
<accession>A0A9P6E074</accession>
<proteinExistence type="predicted"/>
<protein>
    <submittedName>
        <fullName evidence="2">Uncharacterized protein</fullName>
    </submittedName>
</protein>
<dbReference type="AlphaFoldDB" id="A0A9P6E074"/>